<proteinExistence type="predicted"/>
<sequence>MPWYSLAEQISSGTAIIGEQFSLALNNNKNDKPKVPKIIASSTITGPPATPIQPLNLEPQTSRNYPIMILPAIKLMPSFPDSTPGEHFQTSTSHLTQKRPTSSCERRRGLDQSQHVKPNPDKGNMASSAQANVASTIPER</sequence>
<reference evidence="1 2" key="3">
    <citation type="journal article" date="2022" name="Microbiol. Spectr.">
        <title>Folding features and dynamics of 3D genome architecture in plant fungal pathogens.</title>
        <authorList>
            <person name="Xia C."/>
        </authorList>
    </citation>
    <scope>NUCLEOTIDE SEQUENCE [LARGE SCALE GENOMIC DNA]</scope>
    <source>
        <strain evidence="1 2">93-210</strain>
    </source>
</reference>
<organism evidence="1 2">
    <name type="scientific">Puccinia striiformis f. sp. tritici</name>
    <dbReference type="NCBI Taxonomy" id="168172"/>
    <lineage>
        <taxon>Eukaryota</taxon>
        <taxon>Fungi</taxon>
        <taxon>Dikarya</taxon>
        <taxon>Basidiomycota</taxon>
        <taxon>Pucciniomycotina</taxon>
        <taxon>Pucciniomycetes</taxon>
        <taxon>Pucciniales</taxon>
        <taxon>Pucciniaceae</taxon>
        <taxon>Puccinia</taxon>
    </lineage>
</organism>
<evidence type="ECO:0000313" key="2">
    <source>
        <dbReference type="Proteomes" id="UP001060170"/>
    </source>
</evidence>
<evidence type="ECO:0000313" key="1">
    <source>
        <dbReference type="EMBL" id="KAI7955171.1"/>
    </source>
</evidence>
<dbReference type="Proteomes" id="UP001060170">
    <property type="component" value="Chromosome 5"/>
</dbReference>
<accession>A0ACC0EKQ4</accession>
<reference evidence="2" key="1">
    <citation type="journal article" date="2018" name="BMC Genomics">
        <title>Genomic insights into host adaptation between the wheat stripe rust pathogen (Puccinia striiformis f. sp. tritici) and the barley stripe rust pathogen (Puccinia striiformis f. sp. hordei).</title>
        <authorList>
            <person name="Xia C."/>
            <person name="Wang M."/>
            <person name="Yin C."/>
            <person name="Cornejo O.E."/>
            <person name="Hulbert S.H."/>
            <person name="Chen X."/>
        </authorList>
    </citation>
    <scope>NUCLEOTIDE SEQUENCE [LARGE SCALE GENOMIC DNA]</scope>
    <source>
        <strain evidence="2">93-210</strain>
    </source>
</reference>
<gene>
    <name evidence="1" type="ORF">MJO28_005571</name>
</gene>
<keyword evidence="2" id="KW-1185">Reference proteome</keyword>
<reference evidence="2" key="2">
    <citation type="journal article" date="2018" name="Mol. Plant Microbe Interact.">
        <title>Genome sequence resources for the wheat stripe rust pathogen (Puccinia striiformis f. sp. tritici) and the barley stripe rust pathogen (Puccinia striiformis f. sp. hordei).</title>
        <authorList>
            <person name="Xia C."/>
            <person name="Wang M."/>
            <person name="Yin C."/>
            <person name="Cornejo O.E."/>
            <person name="Hulbert S.H."/>
            <person name="Chen X."/>
        </authorList>
    </citation>
    <scope>NUCLEOTIDE SEQUENCE [LARGE SCALE GENOMIC DNA]</scope>
    <source>
        <strain evidence="2">93-210</strain>
    </source>
</reference>
<name>A0ACC0EKQ4_9BASI</name>
<dbReference type="EMBL" id="CM045869">
    <property type="protein sequence ID" value="KAI7955171.1"/>
    <property type="molecule type" value="Genomic_DNA"/>
</dbReference>
<protein>
    <submittedName>
        <fullName evidence="1">Uncharacterized protein</fullName>
    </submittedName>
</protein>
<comment type="caution">
    <text evidence="1">The sequence shown here is derived from an EMBL/GenBank/DDBJ whole genome shotgun (WGS) entry which is preliminary data.</text>
</comment>